<proteinExistence type="predicted"/>
<evidence type="ECO:0000313" key="2">
    <source>
        <dbReference type="Proteomes" id="UP000004690"/>
    </source>
</evidence>
<dbReference type="HOGENOM" id="CLU_220624_0_0_10"/>
<accession>I3C1I7</accession>
<dbReference type="AlphaFoldDB" id="I3C1I7"/>
<sequence>MMEKNNKEFEIWLEACQDQGNYPDDFDPNLYDL</sequence>
<protein>
    <submittedName>
        <fullName evidence="1">Uncharacterized protein</fullName>
    </submittedName>
</protein>
<name>I3C1I7_9FLAO</name>
<dbReference type="EMBL" id="JH651380">
    <property type="protein sequence ID" value="EIJ37480.1"/>
    <property type="molecule type" value="Genomic_DNA"/>
</dbReference>
<evidence type="ECO:0000313" key="1">
    <source>
        <dbReference type="EMBL" id="EIJ37480.1"/>
    </source>
</evidence>
<dbReference type="STRING" id="926559.JoomaDRAFT_0425"/>
<organism evidence="1 2">
    <name type="scientific">Galbibacter orientalis DSM 19592</name>
    <dbReference type="NCBI Taxonomy" id="926559"/>
    <lineage>
        <taxon>Bacteria</taxon>
        <taxon>Pseudomonadati</taxon>
        <taxon>Bacteroidota</taxon>
        <taxon>Flavobacteriia</taxon>
        <taxon>Flavobacteriales</taxon>
        <taxon>Flavobacteriaceae</taxon>
        <taxon>Galbibacter</taxon>
    </lineage>
</organism>
<dbReference type="Proteomes" id="UP000004690">
    <property type="component" value="Unassembled WGS sequence"/>
</dbReference>
<gene>
    <name evidence="1" type="ORF">JoomaDRAFT_0425</name>
</gene>
<keyword evidence="2" id="KW-1185">Reference proteome</keyword>
<reference evidence="1 2" key="1">
    <citation type="submission" date="2012-02" db="EMBL/GenBank/DDBJ databases">
        <title>Improved High-Quality Draft genome of Joostella marina DSM 19592.</title>
        <authorList>
            <consortium name="US DOE Joint Genome Institute (JGI-PGF)"/>
            <person name="Lucas S."/>
            <person name="Copeland A."/>
            <person name="Lapidus A."/>
            <person name="Bruce D."/>
            <person name="Goodwin L."/>
            <person name="Pitluck S."/>
            <person name="Peters L."/>
            <person name="Chertkov O."/>
            <person name="Ovchinnikova G."/>
            <person name="Kyrpides N."/>
            <person name="Mavromatis K."/>
            <person name="Detter J.C."/>
            <person name="Han C."/>
            <person name="Land M."/>
            <person name="Hauser L."/>
            <person name="Markowitz V."/>
            <person name="Cheng J.-F."/>
            <person name="Hugenholtz P."/>
            <person name="Woyke T."/>
            <person name="Wu D."/>
            <person name="Tindall B."/>
            <person name="Brambilla E."/>
            <person name="Klenk H.-P."/>
            <person name="Eisen J.A."/>
        </authorList>
    </citation>
    <scope>NUCLEOTIDE SEQUENCE [LARGE SCALE GENOMIC DNA]</scope>
    <source>
        <strain evidence="1 2">DSM 19592</strain>
    </source>
</reference>